<feature type="region of interest" description="Disordered" evidence="1">
    <location>
        <begin position="64"/>
        <end position="105"/>
    </location>
</feature>
<evidence type="ECO:0000313" key="3">
    <source>
        <dbReference type="EMBL" id="OSC98429.1"/>
    </source>
</evidence>
<sequence length="105" mass="11469">MILTSSMVLRLHNIIQFSPNVMTSVAYRTLAGMAIVICITPLAAGFTGMLTCVDVDRRNAVDSQLPDAKGKRGTSSEVIPSSRDFFPTRSMPLQEFPKMSDGFRG</sequence>
<evidence type="ECO:0000313" key="4">
    <source>
        <dbReference type="Proteomes" id="UP000193067"/>
    </source>
</evidence>
<reference evidence="3 4" key="1">
    <citation type="journal article" date="2015" name="Biotechnol. Biofuels">
        <title>Enhanced degradation of softwood versus hardwood by the white-rot fungus Pycnoporus coccineus.</title>
        <authorList>
            <person name="Couturier M."/>
            <person name="Navarro D."/>
            <person name="Chevret D."/>
            <person name="Henrissat B."/>
            <person name="Piumi F."/>
            <person name="Ruiz-Duenas F.J."/>
            <person name="Martinez A.T."/>
            <person name="Grigoriev I.V."/>
            <person name="Riley R."/>
            <person name="Lipzen A."/>
            <person name="Berrin J.G."/>
            <person name="Master E.R."/>
            <person name="Rosso M.N."/>
        </authorList>
    </citation>
    <scope>NUCLEOTIDE SEQUENCE [LARGE SCALE GENOMIC DNA]</scope>
    <source>
        <strain evidence="3 4">BRFM310</strain>
    </source>
</reference>
<evidence type="ECO:0000256" key="1">
    <source>
        <dbReference type="SAM" id="MobiDB-lite"/>
    </source>
</evidence>
<accession>A0A1Y2IBC9</accession>
<keyword evidence="4" id="KW-1185">Reference proteome</keyword>
<name>A0A1Y2IBC9_TRAC3</name>
<evidence type="ECO:0000256" key="2">
    <source>
        <dbReference type="SAM" id="Phobius"/>
    </source>
</evidence>
<keyword evidence="2" id="KW-0472">Membrane</keyword>
<gene>
    <name evidence="3" type="ORF">PYCCODRAFT_999988</name>
</gene>
<proteinExistence type="predicted"/>
<dbReference type="AlphaFoldDB" id="A0A1Y2IBC9"/>
<keyword evidence="2" id="KW-0812">Transmembrane</keyword>
<organism evidence="3 4">
    <name type="scientific">Trametes coccinea (strain BRFM310)</name>
    <name type="common">Pycnoporus coccineus</name>
    <dbReference type="NCBI Taxonomy" id="1353009"/>
    <lineage>
        <taxon>Eukaryota</taxon>
        <taxon>Fungi</taxon>
        <taxon>Dikarya</taxon>
        <taxon>Basidiomycota</taxon>
        <taxon>Agaricomycotina</taxon>
        <taxon>Agaricomycetes</taxon>
        <taxon>Polyporales</taxon>
        <taxon>Polyporaceae</taxon>
        <taxon>Trametes</taxon>
    </lineage>
</organism>
<feature type="transmembrane region" description="Helical" evidence="2">
    <location>
        <begin position="30"/>
        <end position="53"/>
    </location>
</feature>
<keyword evidence="2" id="KW-1133">Transmembrane helix</keyword>
<protein>
    <submittedName>
        <fullName evidence="3">Uncharacterized protein</fullName>
    </submittedName>
</protein>
<dbReference type="EMBL" id="KZ084138">
    <property type="protein sequence ID" value="OSC98429.1"/>
    <property type="molecule type" value="Genomic_DNA"/>
</dbReference>
<dbReference type="Proteomes" id="UP000193067">
    <property type="component" value="Unassembled WGS sequence"/>
</dbReference>